<sequence length="893" mass="98772">GHSQTSLTHSQEQRYAQGYDPVYVNRAALLPAYRPTPDYDAIMQQRIIHQHNFHQNMPAYRDEHGNYANVDELRNFSHSICANIFQENVGYHQGRGVERGNNLAVHPTYSSPELNSNISQQEAFAASEFSAQEVMAYHFRLPPPYPRTSSSTPDLAVQPASNLISNQPDLVLPNLTGSHDQPGFHDLIIQSRLDKSMEDLSAFQIGPSYSAGEMQALSELAHDAKKSSSVYGKNEQAQMVGSSNATDAGNKRTGAREIIQSTSDQAGLSENDVTLTGESTSKLGEDLDDTSSEHSYSTFHAKESDDSSDEEGAKLKSAQAKKDSNIQIRMFTPQEAPPPSKFKEEATLRESFRRLKISRTSSLNKEAPGLRRSSLCGLKETAEAQTSNPNQTTGGTQQPQTPHPAHTSADPTVAPPEMEEILEQLGAPPPYPGKSSVPDLVSDVPDIRDTSLTPTGAQNFISQHKQTTFKRSSSLGMTSVRNAHVLPSRKDFAASRLKTNTLSLDTVVPVSKPGMILFNKDRGTSVLKTEAGKPVLGDHEAGSTRSLSNKGAVSGSEPEASHEDKDDASDNVSSLQDYSLGSDSDSDHDQVCLQCSAHMGPLKLAAMNGLTLSRSVVLSLMNDDSRAPTDDRRKMLESKISEGQVYAEFEQIPRKSETLECEVAKAPHNASRNRFKDVLPYDITRVKLTPRKDNPDGYINASHMKLTANDTKWLFIATQAPLNNTAVDFWQMIWENNVDVVAMLTPFEELGKSKCFVYWPQERGAHHKQVYGECSIILCCRMELYLTSNVHYSLFHLEWFLDEIEAVARLAETEAGRSEKSPVVVHCSAGVGRTGVVILTMVMKWCLEHNHNVDLPKALSGIRSQRMHMVQTMGQYRFIHDTLIQYLKNTRLI</sequence>
<evidence type="ECO:0000313" key="5">
    <source>
        <dbReference type="Proteomes" id="UP000678393"/>
    </source>
</evidence>
<dbReference type="PROSITE" id="PS50055">
    <property type="entry name" value="TYR_PHOSPHATASE_PTP"/>
    <property type="match status" value="1"/>
</dbReference>
<feature type="region of interest" description="Disordered" evidence="1">
    <location>
        <begin position="382"/>
        <end position="413"/>
    </location>
</feature>
<feature type="region of interest" description="Disordered" evidence="1">
    <location>
        <begin position="530"/>
        <end position="583"/>
    </location>
</feature>
<dbReference type="GO" id="GO:0004725">
    <property type="term" value="F:protein tyrosine phosphatase activity"/>
    <property type="evidence" value="ECO:0007669"/>
    <property type="project" value="InterPro"/>
</dbReference>
<evidence type="ECO:0000259" key="2">
    <source>
        <dbReference type="PROSITE" id="PS50055"/>
    </source>
</evidence>
<dbReference type="PANTHER" id="PTHR45706">
    <property type="entry name" value="TYROSINE-PROTEIN PHOSPHATASE"/>
    <property type="match status" value="1"/>
</dbReference>
<dbReference type="InterPro" id="IPR029021">
    <property type="entry name" value="Prot-tyrosine_phosphatase-like"/>
</dbReference>
<dbReference type="SMART" id="SM00404">
    <property type="entry name" value="PTPc_motif"/>
    <property type="match status" value="1"/>
</dbReference>
<gene>
    <name evidence="4" type="ORF">CUNI_LOCUS18073</name>
</gene>
<dbReference type="PROSITE" id="PS00383">
    <property type="entry name" value="TYR_PHOSPHATASE_1"/>
    <property type="match status" value="1"/>
</dbReference>
<name>A0A8S3ZY05_9EUPU</name>
<dbReference type="EMBL" id="CAJHNH020005446">
    <property type="protein sequence ID" value="CAG5132515.1"/>
    <property type="molecule type" value="Genomic_DNA"/>
</dbReference>
<evidence type="ECO:0000256" key="1">
    <source>
        <dbReference type="SAM" id="MobiDB-lite"/>
    </source>
</evidence>
<feature type="region of interest" description="Disordered" evidence="1">
    <location>
        <begin position="278"/>
        <end position="343"/>
    </location>
</feature>
<dbReference type="InterPro" id="IPR016130">
    <property type="entry name" value="Tyr_Pase_AS"/>
</dbReference>
<dbReference type="PANTHER" id="PTHR45706:SF1">
    <property type="entry name" value="PEZ, ISOFORM A"/>
    <property type="match status" value="1"/>
</dbReference>
<protein>
    <submittedName>
        <fullName evidence="4">Uncharacterized protein</fullName>
    </submittedName>
</protein>
<feature type="region of interest" description="Disordered" evidence="1">
    <location>
        <begin position="228"/>
        <end position="251"/>
    </location>
</feature>
<dbReference type="SUPFAM" id="SSF52799">
    <property type="entry name" value="(Phosphotyrosine protein) phosphatases II"/>
    <property type="match status" value="1"/>
</dbReference>
<feature type="domain" description="Tyrosine-protein phosphatase" evidence="2">
    <location>
        <begin position="645"/>
        <end position="886"/>
    </location>
</feature>
<feature type="compositionally biased region" description="Polar residues" evidence="1">
    <location>
        <begin position="570"/>
        <end position="583"/>
    </location>
</feature>
<dbReference type="PROSITE" id="PS50056">
    <property type="entry name" value="TYR_PHOSPHATASE_2"/>
    <property type="match status" value="1"/>
</dbReference>
<dbReference type="OrthoDB" id="5854685at2759"/>
<evidence type="ECO:0000313" key="4">
    <source>
        <dbReference type="EMBL" id="CAG5132515.1"/>
    </source>
</evidence>
<dbReference type="Gene3D" id="3.90.190.10">
    <property type="entry name" value="Protein tyrosine phosphatase superfamily"/>
    <property type="match status" value="2"/>
</dbReference>
<dbReference type="Proteomes" id="UP000678393">
    <property type="component" value="Unassembled WGS sequence"/>
</dbReference>
<reference evidence="4" key="1">
    <citation type="submission" date="2021-04" db="EMBL/GenBank/DDBJ databases">
        <authorList>
            <consortium name="Molecular Ecology Group"/>
        </authorList>
    </citation>
    <scope>NUCLEOTIDE SEQUENCE</scope>
</reference>
<feature type="compositionally biased region" description="Low complexity" evidence="1">
    <location>
        <begin position="385"/>
        <end position="408"/>
    </location>
</feature>
<dbReference type="InterPro" id="IPR003595">
    <property type="entry name" value="Tyr_Pase_cat"/>
</dbReference>
<dbReference type="Pfam" id="PF00102">
    <property type="entry name" value="Y_phosphatase"/>
    <property type="match status" value="1"/>
</dbReference>
<feature type="domain" description="Tyrosine specific protein phosphatases" evidence="3">
    <location>
        <begin position="798"/>
        <end position="877"/>
    </location>
</feature>
<keyword evidence="5" id="KW-1185">Reference proteome</keyword>
<dbReference type="PRINTS" id="PR00700">
    <property type="entry name" value="PRTYPHPHTASE"/>
</dbReference>
<feature type="compositionally biased region" description="Polar residues" evidence="1">
    <location>
        <begin position="228"/>
        <end position="247"/>
    </location>
</feature>
<comment type="caution">
    <text evidence="4">The sequence shown here is derived from an EMBL/GenBank/DDBJ whole genome shotgun (WGS) entry which is preliminary data.</text>
</comment>
<proteinExistence type="predicted"/>
<accession>A0A8S3ZY05</accession>
<dbReference type="SMART" id="SM00194">
    <property type="entry name" value="PTPc"/>
    <property type="match status" value="1"/>
</dbReference>
<organism evidence="4 5">
    <name type="scientific">Candidula unifasciata</name>
    <dbReference type="NCBI Taxonomy" id="100452"/>
    <lineage>
        <taxon>Eukaryota</taxon>
        <taxon>Metazoa</taxon>
        <taxon>Spiralia</taxon>
        <taxon>Lophotrochozoa</taxon>
        <taxon>Mollusca</taxon>
        <taxon>Gastropoda</taxon>
        <taxon>Heterobranchia</taxon>
        <taxon>Euthyneura</taxon>
        <taxon>Panpulmonata</taxon>
        <taxon>Eupulmonata</taxon>
        <taxon>Stylommatophora</taxon>
        <taxon>Helicina</taxon>
        <taxon>Helicoidea</taxon>
        <taxon>Geomitridae</taxon>
        <taxon>Candidula</taxon>
    </lineage>
</organism>
<dbReference type="InterPro" id="IPR000242">
    <property type="entry name" value="PTP_cat"/>
</dbReference>
<dbReference type="AlphaFoldDB" id="A0A8S3ZY05"/>
<dbReference type="InterPro" id="IPR000387">
    <property type="entry name" value="Tyr_Pase_dom"/>
</dbReference>
<evidence type="ECO:0000259" key="3">
    <source>
        <dbReference type="PROSITE" id="PS50056"/>
    </source>
</evidence>
<feature type="non-terminal residue" evidence="4">
    <location>
        <position position="893"/>
    </location>
</feature>